<proteinExistence type="predicted"/>
<dbReference type="AlphaFoldDB" id="W7YBK7"/>
<feature type="transmembrane region" description="Helical" evidence="2">
    <location>
        <begin position="12"/>
        <end position="31"/>
    </location>
</feature>
<dbReference type="Proteomes" id="UP000019364">
    <property type="component" value="Unassembled WGS sequence"/>
</dbReference>
<evidence type="ECO:0000256" key="1">
    <source>
        <dbReference type="SAM" id="MobiDB-lite"/>
    </source>
</evidence>
<comment type="caution">
    <text evidence="3">The sequence shown here is derived from an EMBL/GenBank/DDBJ whole genome shotgun (WGS) entry which is preliminary data.</text>
</comment>
<feature type="compositionally biased region" description="Basic and acidic residues" evidence="1">
    <location>
        <begin position="431"/>
        <end position="446"/>
    </location>
</feature>
<keyword evidence="4" id="KW-1185">Reference proteome</keyword>
<evidence type="ECO:0000313" key="3">
    <source>
        <dbReference type="EMBL" id="GAF08210.1"/>
    </source>
</evidence>
<keyword evidence="2" id="KW-0472">Membrane</keyword>
<dbReference type="STRING" id="1236976.JCM16418_2251"/>
<gene>
    <name evidence="3" type="ORF">JCM16418_2251</name>
</gene>
<feature type="region of interest" description="Disordered" evidence="1">
    <location>
        <begin position="414"/>
        <end position="446"/>
    </location>
</feature>
<protein>
    <submittedName>
        <fullName evidence="3">Uncharacterized protein</fullName>
    </submittedName>
</protein>
<keyword evidence="2" id="KW-1133">Transmembrane helix</keyword>
<dbReference type="OrthoDB" id="2385264at2"/>
<evidence type="ECO:0000313" key="4">
    <source>
        <dbReference type="Proteomes" id="UP000019364"/>
    </source>
</evidence>
<feature type="compositionally biased region" description="Polar residues" evidence="1">
    <location>
        <begin position="414"/>
        <end position="429"/>
    </location>
</feature>
<evidence type="ECO:0000256" key="2">
    <source>
        <dbReference type="SAM" id="Phobius"/>
    </source>
</evidence>
<sequence length="744" mass="83014">MFSKNRSERGSVSVFLIIILAAVFAFVAIFIDYSRIAAMKVQSERLVRAAIRSVMSSYDPELQQKYGLFAFGSSSGDQIMAGVLNASMDKGVRSDAFNLIPLKLDSSSLQMDRMLGEYTIFNREIGEEMKYKAPIDFTLEVMGKFKPLSSPMKEASDAVDELTKLQKLYEKRNGALDAMLAKQRKAAEGADKIPIILMNPQSTYIADESLGNKSVESTADIAAQYNDYVSKYNEDRQRAANEDKLYTDEIKDYLRGSSTLYIGLQYKQRSIQAEHPQLLDEAKQLWEVANNNNEKMKKVIAESNRRPESQGYNQVSVGSVIGAQPDPSGDEAAMIRKIREQTESLVLSEDLLNGLKQEIDNQAQKFNSVINELTSVISAISGYSGTSANASQMKQTIILGRSTVDKYLMTYSTSGPSNKLQQEAQQLNQHRGADKERKQKEQQGEAKLKDAAKILKSINELGEKAKEHLAEYKTLQQYFDENMTFNQQSEAGNYQGADLDNDPYDAGKSAMDNMDEAYGAMGGIMSGFKDEILQNEYAALYFPHFDLSNLTGVTKNPESSVGDALADQLSVNNQELEYILYGFHNPVGNISAAYAEIFAARLAIRTLEGLIEFSKLGNPLLILASALLYGIEMAITDMIMLCEKGSIELSKYMKVQITYRDYLRLFLLLHSNNNKKMSRMLALIRMNTGINPAESPTYASGEVRIGMRLWFLPGVMKAVRYVGSSPDTVEGSRYYATKKADFSY</sequence>
<organism evidence="3 4">
    <name type="scientific">Paenibacillus pini JCM 16418</name>
    <dbReference type="NCBI Taxonomy" id="1236976"/>
    <lineage>
        <taxon>Bacteria</taxon>
        <taxon>Bacillati</taxon>
        <taxon>Bacillota</taxon>
        <taxon>Bacilli</taxon>
        <taxon>Bacillales</taxon>
        <taxon>Paenibacillaceae</taxon>
        <taxon>Paenibacillus</taxon>
    </lineage>
</organism>
<keyword evidence="2" id="KW-0812">Transmembrane</keyword>
<reference evidence="3 4" key="1">
    <citation type="journal article" date="2014" name="Genome Announc.">
        <title>Draft Genome Sequence of Paenibacillus pini JCM 16418T, Isolated from the Rhizosphere of Pine Tree.</title>
        <authorList>
            <person name="Yuki M."/>
            <person name="Oshima K."/>
            <person name="Suda W."/>
            <person name="Oshida Y."/>
            <person name="Kitamura K."/>
            <person name="Iida Y."/>
            <person name="Hattori M."/>
            <person name="Ohkuma M."/>
        </authorList>
    </citation>
    <scope>NUCLEOTIDE SEQUENCE [LARGE SCALE GENOMIC DNA]</scope>
    <source>
        <strain evidence="3 4">JCM 16418</strain>
    </source>
</reference>
<dbReference type="EMBL" id="BAVZ01000005">
    <property type="protein sequence ID" value="GAF08210.1"/>
    <property type="molecule type" value="Genomic_DNA"/>
</dbReference>
<name>W7YBK7_9BACL</name>
<dbReference type="eggNOG" id="ENOG502ZBI7">
    <property type="taxonomic scope" value="Bacteria"/>
</dbReference>
<dbReference type="RefSeq" id="WP_036648333.1">
    <property type="nucleotide sequence ID" value="NZ_BAVZ01000005.1"/>
</dbReference>
<accession>W7YBK7</accession>